<keyword evidence="2" id="KW-0808">Transferase</keyword>
<dbReference type="EMBL" id="JACCJB010000028">
    <property type="protein sequence ID" value="KAF6217437.1"/>
    <property type="molecule type" value="Genomic_DNA"/>
</dbReference>
<dbReference type="GO" id="GO:0008168">
    <property type="term" value="F:methyltransferase activity"/>
    <property type="evidence" value="ECO:0007669"/>
    <property type="project" value="UniProtKB-KW"/>
</dbReference>
<accession>A0A8H6C504</accession>
<dbReference type="AlphaFoldDB" id="A0A8H6C504"/>
<dbReference type="InterPro" id="IPR041698">
    <property type="entry name" value="Methyltransf_25"/>
</dbReference>
<gene>
    <name evidence="4" type="ORF">HO133_006907</name>
</gene>
<dbReference type="PANTHER" id="PTHR43861">
    <property type="entry name" value="TRANS-ACONITATE 2-METHYLTRANSFERASE-RELATED"/>
    <property type="match status" value="1"/>
</dbReference>
<dbReference type="Gene3D" id="3.40.50.150">
    <property type="entry name" value="Vaccinia Virus protein VP39"/>
    <property type="match status" value="1"/>
</dbReference>
<dbReference type="GO" id="GO:0032259">
    <property type="term" value="P:methylation"/>
    <property type="evidence" value="ECO:0007669"/>
    <property type="project" value="UniProtKB-KW"/>
</dbReference>
<dbReference type="SUPFAM" id="SSF53335">
    <property type="entry name" value="S-adenosyl-L-methionine-dependent methyltransferases"/>
    <property type="match status" value="1"/>
</dbReference>
<proteinExistence type="predicted"/>
<keyword evidence="1" id="KW-0489">Methyltransferase</keyword>
<dbReference type="InterPro" id="IPR029063">
    <property type="entry name" value="SAM-dependent_MTases_sf"/>
</dbReference>
<reference evidence="4 5" key="1">
    <citation type="journal article" date="2020" name="Genomics">
        <title>Complete, high-quality genomes from long-read metagenomic sequencing of two wolf lichen thalli reveals enigmatic genome architecture.</title>
        <authorList>
            <person name="McKenzie S.K."/>
            <person name="Walston R.F."/>
            <person name="Allen J.L."/>
        </authorList>
    </citation>
    <scope>NUCLEOTIDE SEQUENCE [LARGE SCALE GENOMIC DNA]</scope>
    <source>
        <strain evidence="4">WasteWater1</strain>
    </source>
</reference>
<keyword evidence="5" id="KW-1185">Reference proteome</keyword>
<comment type="caution">
    <text evidence="4">The sequence shown here is derived from an EMBL/GenBank/DDBJ whole genome shotgun (WGS) entry which is preliminary data.</text>
</comment>
<dbReference type="PANTHER" id="PTHR43861:SF1">
    <property type="entry name" value="TRANS-ACONITATE 2-METHYLTRANSFERASE"/>
    <property type="match status" value="1"/>
</dbReference>
<dbReference type="GeneID" id="59335307"/>
<evidence type="ECO:0000256" key="2">
    <source>
        <dbReference type="ARBA" id="ARBA00022679"/>
    </source>
</evidence>
<dbReference type="Proteomes" id="UP000593566">
    <property type="component" value="Unassembled WGS sequence"/>
</dbReference>
<dbReference type="RefSeq" id="XP_037146872.1">
    <property type="nucleotide sequence ID" value="XM_037297803.1"/>
</dbReference>
<protein>
    <recommendedName>
        <fullName evidence="3">Methyltransferase domain-containing protein</fullName>
    </recommendedName>
</protein>
<sequence length="244" mass="26199">MRQLPIAILQDANVEAAVAPFIKGAKVLDLACGTGYYSKKFLKWGAKQVVGVDISKGMVGAAKATSATLDGLSFHVADCSVPIRYEDGPFDVVFGAWLLNYASNGTEMAHMFHNASVNLKGSGHFIGVTPPPTNDPRGHVETALAARPAQYGDVVVTIIKDVEEGVATHLDATMKTGKVEFDAYHLIKNVYESFALEGRLVGALTWRPVDSPDIHSDVLESLRSSSWGNYLTVPHFSVLVVAKA</sequence>
<evidence type="ECO:0000256" key="1">
    <source>
        <dbReference type="ARBA" id="ARBA00022603"/>
    </source>
</evidence>
<name>A0A8H6C504_9LECA</name>
<evidence type="ECO:0000313" key="4">
    <source>
        <dbReference type="EMBL" id="KAF6217437.1"/>
    </source>
</evidence>
<dbReference type="Pfam" id="PF13649">
    <property type="entry name" value="Methyltransf_25"/>
    <property type="match status" value="1"/>
</dbReference>
<organism evidence="4 5">
    <name type="scientific">Letharia lupina</name>
    <dbReference type="NCBI Taxonomy" id="560253"/>
    <lineage>
        <taxon>Eukaryota</taxon>
        <taxon>Fungi</taxon>
        <taxon>Dikarya</taxon>
        <taxon>Ascomycota</taxon>
        <taxon>Pezizomycotina</taxon>
        <taxon>Lecanoromycetes</taxon>
        <taxon>OSLEUM clade</taxon>
        <taxon>Lecanoromycetidae</taxon>
        <taxon>Lecanorales</taxon>
        <taxon>Lecanorineae</taxon>
        <taxon>Parmeliaceae</taxon>
        <taxon>Letharia</taxon>
    </lineage>
</organism>
<dbReference type="CDD" id="cd02440">
    <property type="entry name" value="AdoMet_MTases"/>
    <property type="match status" value="1"/>
</dbReference>
<evidence type="ECO:0000259" key="3">
    <source>
        <dbReference type="Pfam" id="PF13649"/>
    </source>
</evidence>
<feature type="domain" description="Methyltransferase" evidence="3">
    <location>
        <begin position="27"/>
        <end position="120"/>
    </location>
</feature>
<evidence type="ECO:0000313" key="5">
    <source>
        <dbReference type="Proteomes" id="UP000593566"/>
    </source>
</evidence>